<keyword evidence="1" id="KW-0378">Hydrolase</keyword>
<keyword evidence="1" id="KW-0862">Zinc</keyword>
<dbReference type="Proteomes" id="UP000694865">
    <property type="component" value="Unplaced"/>
</dbReference>
<keyword evidence="1" id="KW-0224">Dipeptidase</keyword>
<dbReference type="PROSITE" id="PS51365">
    <property type="entry name" value="RENAL_DIPEPTIDASE_2"/>
    <property type="match status" value="1"/>
</dbReference>
<keyword evidence="1" id="KW-0479">Metal-binding</keyword>
<keyword evidence="2" id="KW-0472">Membrane</keyword>
<keyword evidence="1" id="KW-0336">GPI-anchor</keyword>
<keyword evidence="3" id="KW-1185">Reference proteome</keyword>
<keyword evidence="1" id="KW-0482">Metalloprotease</keyword>
<comment type="catalytic activity">
    <reaction evidence="1">
        <text>an L-aminoacyl-L-amino acid + H2O = 2 an L-alpha-amino acid</text>
        <dbReference type="Rhea" id="RHEA:48940"/>
        <dbReference type="ChEBI" id="CHEBI:15377"/>
        <dbReference type="ChEBI" id="CHEBI:59869"/>
        <dbReference type="ChEBI" id="CHEBI:77460"/>
        <dbReference type="EC" id="3.4.13.19"/>
    </reaction>
</comment>
<reference evidence="4" key="1">
    <citation type="submission" date="2025-08" db="UniProtKB">
        <authorList>
            <consortium name="RefSeq"/>
        </authorList>
    </citation>
    <scope>IDENTIFICATION</scope>
    <source>
        <tissue evidence="4">Testes</tissue>
    </source>
</reference>
<accession>A0ABM0MYQ4</accession>
<dbReference type="EC" id="3.4.13.19" evidence="1"/>
<evidence type="ECO:0000256" key="2">
    <source>
        <dbReference type="SAM" id="Phobius"/>
    </source>
</evidence>
<dbReference type="PANTHER" id="PTHR10443:SF12">
    <property type="entry name" value="DIPEPTIDASE"/>
    <property type="match status" value="1"/>
</dbReference>
<dbReference type="RefSeq" id="XP_006825145.1">
    <property type="nucleotide sequence ID" value="XM_006825082.1"/>
</dbReference>
<gene>
    <name evidence="4" type="primary">LOC100376345</name>
</gene>
<comment type="subcellular location">
    <subcellularLocation>
        <location evidence="1">Membrane</location>
        <topology evidence="1">Lipid-anchor</topology>
        <topology evidence="1">GPI-anchor</topology>
    </subcellularLocation>
</comment>
<keyword evidence="1" id="KW-0325">Glycoprotein</keyword>
<evidence type="ECO:0000313" key="4">
    <source>
        <dbReference type="RefSeq" id="XP_006825145.1"/>
    </source>
</evidence>
<comment type="similarity">
    <text evidence="1">Belongs to the metallo-dependent hydrolases superfamily. Peptidase M19 family.</text>
</comment>
<dbReference type="CDD" id="cd01301">
    <property type="entry name" value="rDP_like"/>
    <property type="match status" value="1"/>
</dbReference>
<name>A0ABM0MYQ4_SACKO</name>
<feature type="transmembrane region" description="Helical" evidence="2">
    <location>
        <begin position="16"/>
        <end position="41"/>
    </location>
</feature>
<dbReference type="InterPro" id="IPR008257">
    <property type="entry name" value="Pept_M19"/>
</dbReference>
<protein>
    <recommendedName>
        <fullName evidence="1">Dipeptidase</fullName>
        <ecNumber evidence="1">3.4.13.19</ecNumber>
    </recommendedName>
</protein>
<dbReference type="PANTHER" id="PTHR10443">
    <property type="entry name" value="MICROSOMAL DIPEPTIDASE"/>
    <property type="match status" value="1"/>
</dbReference>
<dbReference type="InterPro" id="IPR032466">
    <property type="entry name" value="Metal_Hydrolase"/>
</dbReference>
<keyword evidence="1" id="KW-0645">Protease</keyword>
<dbReference type="SUPFAM" id="SSF51556">
    <property type="entry name" value="Metallo-dependent hydrolases"/>
    <property type="match status" value="1"/>
</dbReference>
<proteinExistence type="inferred from homology"/>
<comment type="subunit">
    <text evidence="1">Homodimer; disulfide-linked.</text>
</comment>
<evidence type="ECO:0000256" key="1">
    <source>
        <dbReference type="RuleBase" id="RU341113"/>
    </source>
</evidence>
<evidence type="ECO:0000313" key="3">
    <source>
        <dbReference type="Proteomes" id="UP000694865"/>
    </source>
</evidence>
<organism evidence="3 4">
    <name type="scientific">Saccoglossus kowalevskii</name>
    <name type="common">Acorn worm</name>
    <dbReference type="NCBI Taxonomy" id="10224"/>
    <lineage>
        <taxon>Eukaryota</taxon>
        <taxon>Metazoa</taxon>
        <taxon>Hemichordata</taxon>
        <taxon>Enteropneusta</taxon>
        <taxon>Harrimaniidae</taxon>
        <taxon>Saccoglossus</taxon>
    </lineage>
</organism>
<dbReference type="Pfam" id="PF01244">
    <property type="entry name" value="Peptidase_M19"/>
    <property type="match status" value="2"/>
</dbReference>
<keyword evidence="2" id="KW-1133">Transmembrane helix</keyword>
<dbReference type="GeneID" id="100376345"/>
<keyword evidence="1" id="KW-1015">Disulfide bond</keyword>
<sequence length="391" mass="44371">MPESDIFLYQKDKKRWVVIVAIVAITIVVLAAVMTAIAVPLSRSTKESDSLETAKRLMKEVPLVDGHNDLPWQLKNHYDNRLHDINLYESTEDKFGDYGHTDIPRLKEGLVGAQFWAAYMSCDAQYKDALRHTIEQIDVIKRYTEQYPEFEFVTTAQELLDAFAAGKIGSLIGVEGGHGMDSQLGVLRMLYELGTRYMTITHSCNTPWADNWIAEEAEYGGLTAWGKQVIREMNRLGMLIDLSHVSYDTMRDALEVTTAPVIFSHSSAYELCHHGRNVPDDILHLVITLNIYEMSVELIVLVWVRTMTVSLRILPIGLEDVSKFPDLVAILVERGWSDYDVKQVIGNNLLRAFTKAEEVRDSMTNMMPIDESIPRDALGEDSQCRTHVYEP</sequence>
<dbReference type="Gene3D" id="3.20.20.140">
    <property type="entry name" value="Metal-dependent hydrolases"/>
    <property type="match status" value="2"/>
</dbReference>
<keyword evidence="2" id="KW-0812">Transmembrane</keyword>
<keyword evidence="1" id="KW-0449">Lipoprotein</keyword>
<comment type="cofactor">
    <cofactor evidence="1">
        <name>Zn(2+)</name>
        <dbReference type="ChEBI" id="CHEBI:29105"/>
    </cofactor>
</comment>